<keyword evidence="2" id="KW-1185">Reference proteome</keyword>
<organism evidence="1 2">
    <name type="scientific">Alligator mississippiensis</name>
    <name type="common">American alligator</name>
    <dbReference type="NCBI Taxonomy" id="8496"/>
    <lineage>
        <taxon>Eukaryota</taxon>
        <taxon>Metazoa</taxon>
        <taxon>Chordata</taxon>
        <taxon>Craniata</taxon>
        <taxon>Vertebrata</taxon>
        <taxon>Euteleostomi</taxon>
        <taxon>Archelosauria</taxon>
        <taxon>Archosauria</taxon>
        <taxon>Crocodylia</taxon>
        <taxon>Alligatoridae</taxon>
        <taxon>Alligatorinae</taxon>
        <taxon>Alligator</taxon>
    </lineage>
</organism>
<evidence type="ECO:0000313" key="2">
    <source>
        <dbReference type="Proteomes" id="UP000050525"/>
    </source>
</evidence>
<name>A0A151NBJ4_ALLMI</name>
<accession>A0A151NBJ4</accession>
<dbReference type="AlphaFoldDB" id="A0A151NBJ4"/>
<gene>
    <name evidence="1" type="ORF">Y1Q_0002472</name>
</gene>
<protein>
    <recommendedName>
        <fullName evidence="3">Reverse transcriptase domain-containing protein</fullName>
    </recommendedName>
</protein>
<reference evidence="1 2" key="1">
    <citation type="journal article" date="2012" name="Genome Biol.">
        <title>Sequencing three crocodilian genomes to illuminate the evolution of archosaurs and amniotes.</title>
        <authorList>
            <person name="St John J.A."/>
            <person name="Braun E.L."/>
            <person name="Isberg S.R."/>
            <person name="Miles L.G."/>
            <person name="Chong A.Y."/>
            <person name="Gongora J."/>
            <person name="Dalzell P."/>
            <person name="Moran C."/>
            <person name="Bed'hom B."/>
            <person name="Abzhanov A."/>
            <person name="Burgess S.C."/>
            <person name="Cooksey A.M."/>
            <person name="Castoe T.A."/>
            <person name="Crawford N.G."/>
            <person name="Densmore L.D."/>
            <person name="Drew J.C."/>
            <person name="Edwards S.V."/>
            <person name="Faircloth B.C."/>
            <person name="Fujita M.K."/>
            <person name="Greenwold M.J."/>
            <person name="Hoffmann F.G."/>
            <person name="Howard J.M."/>
            <person name="Iguchi T."/>
            <person name="Janes D.E."/>
            <person name="Khan S.Y."/>
            <person name="Kohno S."/>
            <person name="de Koning A.J."/>
            <person name="Lance S.L."/>
            <person name="McCarthy F.M."/>
            <person name="McCormack J.E."/>
            <person name="Merchant M.E."/>
            <person name="Peterson D.G."/>
            <person name="Pollock D.D."/>
            <person name="Pourmand N."/>
            <person name="Raney B.J."/>
            <person name="Roessler K.A."/>
            <person name="Sanford J.R."/>
            <person name="Sawyer R.H."/>
            <person name="Schmidt C.J."/>
            <person name="Triplett E.W."/>
            <person name="Tuberville T.D."/>
            <person name="Venegas-Anaya M."/>
            <person name="Howard J.T."/>
            <person name="Jarvis E.D."/>
            <person name="Guillette L.J.Jr."/>
            <person name="Glenn T.C."/>
            <person name="Green R.E."/>
            <person name="Ray D.A."/>
        </authorList>
    </citation>
    <scope>NUCLEOTIDE SEQUENCE [LARGE SCALE GENOMIC DNA]</scope>
    <source>
        <strain evidence="1">KSC_2009_1</strain>
    </source>
</reference>
<comment type="caution">
    <text evidence="1">The sequence shown here is derived from an EMBL/GenBank/DDBJ whole genome shotgun (WGS) entry which is preliminary data.</text>
</comment>
<dbReference type="Proteomes" id="UP000050525">
    <property type="component" value="Unassembled WGS sequence"/>
</dbReference>
<dbReference type="EMBL" id="AKHW03003565">
    <property type="protein sequence ID" value="KYO34172.1"/>
    <property type="molecule type" value="Genomic_DNA"/>
</dbReference>
<evidence type="ECO:0008006" key="3">
    <source>
        <dbReference type="Google" id="ProtNLM"/>
    </source>
</evidence>
<evidence type="ECO:0000313" key="1">
    <source>
        <dbReference type="EMBL" id="KYO34172.1"/>
    </source>
</evidence>
<proteinExistence type="predicted"/>
<sequence>MGEVQIPGGNKEETKVLAYMGDLNILCQNKCAVERAVLHTRVYKATAGAKLDVSKSTSLAVGKLGDLESLGVSVPCEGVKILGVEFDLELSRRRTWQKKEAKVKQGLLHLVCGAHATSPWGERVALMKAVLLPVLLYTTLVFPPPKHITHRLQRAVSIFFWGSRMEKMERKTPYKKKWTGGSGMPDIRLFLWLQCTSQIGKLVTGPGTKTACLVKYFAGHLLRRCRVYAPTNWRLWTMEQPWVYRVLNNLQSKYGLQMESAAIKSNCRRIQKTGRDRDRLLTMELLPEDDCQAVWDQIFHKDL</sequence>